<proteinExistence type="predicted"/>
<comment type="caution">
    <text evidence="1">The sequence shown here is derived from an EMBL/GenBank/DDBJ whole genome shotgun (WGS) entry which is preliminary data.</text>
</comment>
<evidence type="ECO:0000313" key="2">
    <source>
        <dbReference type="Proteomes" id="UP000197208"/>
    </source>
</evidence>
<protein>
    <submittedName>
        <fullName evidence="1">Uncharacterized protein</fullName>
    </submittedName>
</protein>
<reference evidence="1 2" key="1">
    <citation type="submission" date="2017-05" db="EMBL/GenBank/DDBJ databases">
        <title>De novo genome assembly of Deniococcus indicus strain DR1.</title>
        <authorList>
            <person name="Chauhan D."/>
            <person name="Yennamalli R.M."/>
            <person name="Priyadarshini R."/>
        </authorList>
    </citation>
    <scope>NUCLEOTIDE SEQUENCE [LARGE SCALE GENOMIC DNA]</scope>
    <source>
        <strain evidence="1 2">DR1</strain>
    </source>
</reference>
<dbReference type="EMBL" id="NHMK01000009">
    <property type="protein sequence ID" value="OWL97946.1"/>
    <property type="molecule type" value="Genomic_DNA"/>
</dbReference>
<sequence>MKRAADWMFSYPAATGGRLSGRRLARLRLALGLLFPPPRWPLRRVADLPAPLRGVVWPAGVTPLGVYRDRAGGTFLRLRGPDDPHGQMQALAGLRAALLAAECAPVPTGAVGFGVPADLFRVGEDSLLLVVGAEGSTLDLPLLPRSGQVAAEPGLNLGAPPGVSWLAPQGAPHVLLPPDTDIRAAFTHWLAQAAAQGWAAQSPLFGPAQAFTVLTNGERAVTLSAAQVSETPAFWAAALEGDLWSHLRRRAVHGGGHTDSD</sequence>
<dbReference type="AlphaFoldDB" id="A0A246BQJ6"/>
<dbReference type="Proteomes" id="UP000197208">
    <property type="component" value="Unassembled WGS sequence"/>
</dbReference>
<gene>
    <name evidence="1" type="ORF">CBQ26_06860</name>
</gene>
<keyword evidence="2" id="KW-1185">Reference proteome</keyword>
<evidence type="ECO:0000313" key="1">
    <source>
        <dbReference type="EMBL" id="OWL97946.1"/>
    </source>
</evidence>
<name>A0A246BQJ6_9DEIO</name>
<organism evidence="1 2">
    <name type="scientific">Deinococcus indicus</name>
    <dbReference type="NCBI Taxonomy" id="223556"/>
    <lineage>
        <taxon>Bacteria</taxon>
        <taxon>Thermotogati</taxon>
        <taxon>Deinococcota</taxon>
        <taxon>Deinococci</taxon>
        <taxon>Deinococcales</taxon>
        <taxon>Deinococcaceae</taxon>
        <taxon>Deinococcus</taxon>
    </lineage>
</organism>
<accession>A0A246BQJ6</accession>
<dbReference type="RefSeq" id="WP_088247794.1">
    <property type="nucleotide sequence ID" value="NZ_BNAM01000003.1"/>
</dbReference>